<dbReference type="InParanoid" id="C4JFL3"/>
<evidence type="ECO:0000256" key="4">
    <source>
        <dbReference type="ARBA" id="ARBA00011865"/>
    </source>
</evidence>
<evidence type="ECO:0000256" key="2">
    <source>
        <dbReference type="ARBA" id="ARBA00002221"/>
    </source>
</evidence>
<dbReference type="OMA" id="CPPHMAY"/>
<feature type="compositionally biased region" description="Low complexity" evidence="9">
    <location>
        <begin position="291"/>
        <end position="303"/>
    </location>
</feature>
<dbReference type="EMBL" id="CH476615">
    <property type="protein sequence ID" value="EEP76178.1"/>
    <property type="molecule type" value="Genomic_DNA"/>
</dbReference>
<dbReference type="Gene3D" id="2.60.120.340">
    <property type="entry name" value="Nucleoplasmin core domain"/>
    <property type="match status" value="1"/>
</dbReference>
<dbReference type="InterPro" id="IPR023566">
    <property type="entry name" value="PPIase_Fpr3/Fpr4-like"/>
</dbReference>
<dbReference type="FunFam" id="3.10.50.40:FF:000006">
    <property type="entry name" value="Peptidyl-prolyl cis-trans isomerase"/>
    <property type="match status" value="1"/>
</dbReference>
<dbReference type="Proteomes" id="UP000002058">
    <property type="component" value="Unassembled WGS sequence"/>
</dbReference>
<dbReference type="RefSeq" id="XP_002541511.1">
    <property type="nucleotide sequence ID" value="XM_002541465.1"/>
</dbReference>
<dbReference type="GO" id="GO:0005730">
    <property type="term" value="C:nucleolus"/>
    <property type="evidence" value="ECO:0007669"/>
    <property type="project" value="TreeGrafter"/>
</dbReference>
<dbReference type="eggNOG" id="KOG0552">
    <property type="taxonomic scope" value="Eukaryota"/>
</dbReference>
<dbReference type="AlphaFoldDB" id="C4JFL3"/>
<dbReference type="KEGG" id="ure:UREG_01027"/>
<dbReference type="Gene3D" id="3.10.50.40">
    <property type="match status" value="1"/>
</dbReference>
<reference evidence="12" key="1">
    <citation type="journal article" date="2009" name="Genome Res.">
        <title>Comparative genomic analyses of the human fungal pathogens Coccidioides and their relatives.</title>
        <authorList>
            <person name="Sharpton T.J."/>
            <person name="Stajich J.E."/>
            <person name="Rounsley S.D."/>
            <person name="Gardner M.J."/>
            <person name="Wortman J.R."/>
            <person name="Jordar V.S."/>
            <person name="Maiti R."/>
            <person name="Kodira C.D."/>
            <person name="Neafsey D.E."/>
            <person name="Zeng Q."/>
            <person name="Hung C.-Y."/>
            <person name="McMahan C."/>
            <person name="Muszewska A."/>
            <person name="Grynberg M."/>
            <person name="Mandel M.A."/>
            <person name="Kellner E.M."/>
            <person name="Barker B.M."/>
            <person name="Galgiani J.N."/>
            <person name="Orbach M.J."/>
            <person name="Kirkland T.N."/>
            <person name="Cole G.T."/>
            <person name="Henn M.R."/>
            <person name="Birren B.W."/>
            <person name="Taylor J.W."/>
        </authorList>
    </citation>
    <scope>NUCLEOTIDE SEQUENCE [LARGE SCALE GENOMIC DNA]</scope>
    <source>
        <strain evidence="12">UAMH 1704</strain>
    </source>
</reference>
<name>C4JFL3_UNCRE</name>
<keyword evidence="6 7" id="KW-0413">Isomerase</keyword>
<dbReference type="InterPro" id="IPR046357">
    <property type="entry name" value="PPIase_dom_sf"/>
</dbReference>
<protein>
    <recommendedName>
        <fullName evidence="7">FK506-binding protein</fullName>
        <ecNumber evidence="7">5.2.1.8</ecNumber>
    </recommendedName>
</protein>
<evidence type="ECO:0000256" key="6">
    <source>
        <dbReference type="ARBA" id="ARBA00023235"/>
    </source>
</evidence>
<evidence type="ECO:0000256" key="5">
    <source>
        <dbReference type="ARBA" id="ARBA00023110"/>
    </source>
</evidence>
<sequence length="447" mass="48922">MAAIDPDALPEYEDEASSNKPPRATLRIIRAPPGVGFDEDDEDDSDYDLEDDDESSDDEANGGPSDLTKAKLAKQAAKLKEMEDAMDEDDSDSDGDDVDLKAAISKLIKGKDKVTDDDGSESSEGLELDEAVVCTLDPEKHYQQPLDFVITEDERVFFKVTGTHAVYLTGNFVVPLDQADEDESDEEDDDYDDYDLSPDEDELALMGEIDEESDDLDDMANPRIMEIDTDDDEKVSSKAPKKDGKGKNKRPAEDSEENLDDMMSKTMKPATNGEPPLSKKQQKKLKKNNGQAVEAQQQAPAAAKTDKKVQFAKNLEQGPSGSAQQKKEAPKQEEPKSTVKEVQGVKIEDKKTGKGPVAKKGNRVSMRYIGKLENGKVFDSNKKGKPFSFKIGAGEVIKGWDIGIPGMAVGSERRITVPSHLAYGKSSLPGIPANSKLIFDVKLLEIK</sequence>
<evidence type="ECO:0000256" key="9">
    <source>
        <dbReference type="SAM" id="MobiDB-lite"/>
    </source>
</evidence>
<dbReference type="Pfam" id="PF00254">
    <property type="entry name" value="FKBP_C"/>
    <property type="match status" value="1"/>
</dbReference>
<dbReference type="EC" id="5.2.1.8" evidence="7"/>
<evidence type="ECO:0000256" key="1">
    <source>
        <dbReference type="ARBA" id="ARBA00000971"/>
    </source>
</evidence>
<comment type="similarity">
    <text evidence="3">Belongs to the FKBP-type PPIase family. FKBP3/4 subfamily.</text>
</comment>
<keyword evidence="5 7" id="KW-0697">Rotamase</keyword>
<evidence type="ECO:0000259" key="10">
    <source>
        <dbReference type="PROSITE" id="PS50059"/>
    </source>
</evidence>
<dbReference type="InterPro" id="IPR041232">
    <property type="entry name" value="NPL"/>
</dbReference>
<proteinExistence type="inferred from homology"/>
<feature type="compositionally biased region" description="Acidic residues" evidence="9">
    <location>
        <begin position="37"/>
        <end position="60"/>
    </location>
</feature>
<gene>
    <name evidence="11" type="ORF">UREG_01027</name>
</gene>
<dbReference type="Pfam" id="PF17800">
    <property type="entry name" value="NPL"/>
    <property type="match status" value="1"/>
</dbReference>
<dbReference type="PANTHER" id="PTHR43811">
    <property type="entry name" value="FKBP-TYPE PEPTIDYL-PROLYL CIS-TRANS ISOMERASE FKPA"/>
    <property type="match status" value="1"/>
</dbReference>
<dbReference type="PIRSF" id="PIRSF001473">
    <property type="entry name" value="FK506-bp_FPR3"/>
    <property type="match status" value="1"/>
</dbReference>
<evidence type="ECO:0000256" key="7">
    <source>
        <dbReference type="PIRNR" id="PIRNR001473"/>
    </source>
</evidence>
<dbReference type="VEuPathDB" id="FungiDB:UREG_01027"/>
<evidence type="ECO:0000313" key="12">
    <source>
        <dbReference type="Proteomes" id="UP000002058"/>
    </source>
</evidence>
<comment type="catalytic activity">
    <reaction evidence="1 7 8">
        <text>[protein]-peptidylproline (omega=180) = [protein]-peptidylproline (omega=0)</text>
        <dbReference type="Rhea" id="RHEA:16237"/>
        <dbReference type="Rhea" id="RHEA-COMP:10747"/>
        <dbReference type="Rhea" id="RHEA-COMP:10748"/>
        <dbReference type="ChEBI" id="CHEBI:83833"/>
        <dbReference type="ChEBI" id="CHEBI:83834"/>
        <dbReference type="EC" id="5.2.1.8"/>
    </reaction>
</comment>
<evidence type="ECO:0000313" key="11">
    <source>
        <dbReference type="EMBL" id="EEP76178.1"/>
    </source>
</evidence>
<dbReference type="PROSITE" id="PS50059">
    <property type="entry name" value="FKBP_PPIASE"/>
    <property type="match status" value="1"/>
</dbReference>
<feature type="domain" description="PPIase FKBP-type" evidence="10">
    <location>
        <begin position="361"/>
        <end position="447"/>
    </location>
</feature>
<feature type="compositionally biased region" description="Acidic residues" evidence="9">
    <location>
        <begin position="84"/>
        <end position="97"/>
    </location>
</feature>
<dbReference type="GO" id="GO:0003755">
    <property type="term" value="F:peptidyl-prolyl cis-trans isomerase activity"/>
    <property type="evidence" value="ECO:0007669"/>
    <property type="project" value="UniProtKB-KW"/>
</dbReference>
<comment type="subunit">
    <text evidence="4">Binds to histones H3 and H4.</text>
</comment>
<feature type="region of interest" description="Disordered" evidence="9">
    <location>
        <begin position="1"/>
        <end position="97"/>
    </location>
</feature>
<dbReference type="SUPFAM" id="SSF54534">
    <property type="entry name" value="FKBP-like"/>
    <property type="match status" value="1"/>
</dbReference>
<feature type="compositionally biased region" description="Basic and acidic residues" evidence="9">
    <location>
        <begin position="234"/>
        <end position="253"/>
    </location>
</feature>
<organism evidence="11 12">
    <name type="scientific">Uncinocarpus reesii (strain UAMH 1704)</name>
    <dbReference type="NCBI Taxonomy" id="336963"/>
    <lineage>
        <taxon>Eukaryota</taxon>
        <taxon>Fungi</taxon>
        <taxon>Dikarya</taxon>
        <taxon>Ascomycota</taxon>
        <taxon>Pezizomycotina</taxon>
        <taxon>Eurotiomycetes</taxon>
        <taxon>Eurotiomycetidae</taxon>
        <taxon>Onygenales</taxon>
        <taxon>Onygenaceae</taxon>
        <taxon>Uncinocarpus</taxon>
    </lineage>
</organism>
<dbReference type="STRING" id="336963.C4JFL3"/>
<comment type="function">
    <text evidence="2">PPIase that acts as a histone chaperone. Histone proline isomerase that increases the rate of cis-trans isomerization at prolines on the histone H3 N-terminal tail. Proline isomerization influences H3 methylation thereby regulating gene expression.</text>
</comment>
<dbReference type="FunCoup" id="C4JFL3">
    <property type="interactions" value="512"/>
</dbReference>
<dbReference type="HOGENOM" id="CLU_022297_3_1_1"/>
<dbReference type="GO" id="GO:0000785">
    <property type="term" value="C:chromatin"/>
    <property type="evidence" value="ECO:0007669"/>
    <property type="project" value="TreeGrafter"/>
</dbReference>
<dbReference type="InterPro" id="IPR001179">
    <property type="entry name" value="PPIase_FKBP_dom"/>
</dbReference>
<dbReference type="GeneID" id="8438231"/>
<evidence type="ECO:0000256" key="8">
    <source>
        <dbReference type="PROSITE-ProRule" id="PRU00277"/>
    </source>
</evidence>
<keyword evidence="12" id="KW-1185">Reference proteome</keyword>
<feature type="compositionally biased region" description="Acidic residues" evidence="9">
    <location>
        <begin position="178"/>
        <end position="218"/>
    </location>
</feature>
<evidence type="ECO:0000256" key="3">
    <source>
        <dbReference type="ARBA" id="ARBA00007838"/>
    </source>
</evidence>
<dbReference type="PANTHER" id="PTHR43811:SF19">
    <property type="entry name" value="39 KDA FK506-BINDING NUCLEAR PROTEIN"/>
    <property type="match status" value="1"/>
</dbReference>
<feature type="compositionally biased region" description="Basic and acidic residues" evidence="9">
    <location>
        <begin position="325"/>
        <end position="339"/>
    </location>
</feature>
<feature type="region of interest" description="Disordered" evidence="9">
    <location>
        <begin position="173"/>
        <end position="362"/>
    </location>
</feature>
<dbReference type="OrthoDB" id="77911at2759"/>
<accession>C4JFL3</accession>